<keyword evidence="1" id="KW-0812">Transmembrane</keyword>
<organism evidence="3 4">
    <name type="scientific">Haloglomus irregulare</name>
    <dbReference type="NCBI Taxonomy" id="2234134"/>
    <lineage>
        <taxon>Archaea</taxon>
        <taxon>Methanobacteriati</taxon>
        <taxon>Methanobacteriota</taxon>
        <taxon>Stenosarchaea group</taxon>
        <taxon>Halobacteria</taxon>
        <taxon>Halobacteriales</taxon>
        <taxon>Natronomonadaceae</taxon>
        <taxon>Haloglomus</taxon>
    </lineage>
</organism>
<keyword evidence="1" id="KW-1133">Transmembrane helix</keyword>
<proteinExistence type="predicted"/>
<reference evidence="3 4" key="1">
    <citation type="submission" date="2018-06" db="EMBL/GenBank/DDBJ databases">
        <title>Natronomonas sp. F16-60 a new haloarchaeon isolated from a solar saltern of Isla Cristina, Huelva, Spain.</title>
        <authorList>
            <person name="Duran-Viseras A."/>
            <person name="Sanchez-Porro C."/>
            <person name="Ventosa A."/>
        </authorList>
    </citation>
    <scope>NUCLEOTIDE SEQUENCE [LARGE SCALE GENOMIC DNA]</scope>
    <source>
        <strain evidence="3 4">F16-60</strain>
    </source>
</reference>
<evidence type="ECO:0000259" key="2">
    <source>
        <dbReference type="Pfam" id="PF03703"/>
    </source>
</evidence>
<feature type="transmembrane region" description="Helical" evidence="1">
    <location>
        <begin position="37"/>
        <end position="54"/>
    </location>
</feature>
<gene>
    <name evidence="3" type="ORF">DP107_06685</name>
</gene>
<accession>A0A554NB96</accession>
<keyword evidence="1" id="KW-0472">Membrane</keyword>
<dbReference type="Pfam" id="PF03703">
    <property type="entry name" value="bPH_2"/>
    <property type="match status" value="1"/>
</dbReference>
<evidence type="ECO:0000256" key="1">
    <source>
        <dbReference type="SAM" id="Phobius"/>
    </source>
</evidence>
<evidence type="ECO:0000313" key="3">
    <source>
        <dbReference type="EMBL" id="TSD14664.1"/>
    </source>
</evidence>
<feature type="transmembrane region" description="Helical" evidence="1">
    <location>
        <begin position="75"/>
        <end position="96"/>
    </location>
</feature>
<dbReference type="EMBL" id="QMDX01000003">
    <property type="protein sequence ID" value="TSD14664.1"/>
    <property type="molecule type" value="Genomic_DNA"/>
</dbReference>
<sequence length="207" mass="22244">MARGVPRLWGVALGAPTMVAGGVLLVDDTGGVPGTVGYPFVLLGLMAVLVGAYVHRVAPGQLDLTPVETFNPSQLGAYLLGAAAMVPLAVTLYLLVATRLPYVWPTLAFVAFVVLLVKALVRYWQNSLTTYYVTEDARIVSEYRFLSLRRSSVRTDSVQSVVREQSVLETLTGLGSVTVRSASGDVSFRDLSGPSEAERVLNEIIRS</sequence>
<dbReference type="AlphaFoldDB" id="A0A554NB96"/>
<protein>
    <submittedName>
        <fullName evidence="3">PH domain-containing protein</fullName>
    </submittedName>
</protein>
<dbReference type="InterPro" id="IPR005182">
    <property type="entry name" value="YdbS-like_PH"/>
</dbReference>
<dbReference type="Proteomes" id="UP000319894">
    <property type="component" value="Unassembled WGS sequence"/>
</dbReference>
<dbReference type="RefSeq" id="WP_144261382.1">
    <property type="nucleotide sequence ID" value="NZ_QMDX01000003.1"/>
</dbReference>
<comment type="caution">
    <text evidence="3">The sequence shown here is derived from an EMBL/GenBank/DDBJ whole genome shotgun (WGS) entry which is preliminary data.</text>
</comment>
<feature type="transmembrane region" description="Helical" evidence="1">
    <location>
        <begin position="102"/>
        <end position="121"/>
    </location>
</feature>
<feature type="domain" description="YdbS-like PH" evidence="2">
    <location>
        <begin position="130"/>
        <end position="202"/>
    </location>
</feature>
<name>A0A554NB96_9EURY</name>
<keyword evidence="4" id="KW-1185">Reference proteome</keyword>
<feature type="transmembrane region" description="Helical" evidence="1">
    <location>
        <begin position="7"/>
        <end position="25"/>
    </location>
</feature>
<evidence type="ECO:0000313" key="4">
    <source>
        <dbReference type="Proteomes" id="UP000319894"/>
    </source>
</evidence>
<dbReference type="InParanoid" id="A0A554NB96"/>
<dbReference type="OrthoDB" id="270420at2157"/>